<keyword evidence="2" id="KW-0863">Zinc-finger</keyword>
<dbReference type="CDD" id="cd00303">
    <property type="entry name" value="retropepsin_like"/>
    <property type="match status" value="1"/>
</dbReference>
<dbReference type="InterPro" id="IPR003309">
    <property type="entry name" value="SCAN_dom"/>
</dbReference>
<dbReference type="FunCoup" id="A0A6P8QPS7">
    <property type="interactions" value="4074"/>
</dbReference>
<dbReference type="InParanoid" id="A0A6P8QPS7"/>
<dbReference type="RefSeq" id="XP_033800437.1">
    <property type="nucleotide sequence ID" value="XM_033944546.1"/>
</dbReference>
<dbReference type="InterPro" id="IPR036875">
    <property type="entry name" value="Znf_CCHC_sf"/>
</dbReference>
<feature type="domain" description="SCAN box" evidence="6">
    <location>
        <begin position="52"/>
        <end position="128"/>
    </location>
</feature>
<organism evidence="7 8">
    <name type="scientific">Geotrypetes seraphini</name>
    <name type="common">Gaboon caecilian</name>
    <name type="synonym">Caecilia seraphini</name>
    <dbReference type="NCBI Taxonomy" id="260995"/>
    <lineage>
        <taxon>Eukaryota</taxon>
        <taxon>Metazoa</taxon>
        <taxon>Chordata</taxon>
        <taxon>Craniata</taxon>
        <taxon>Vertebrata</taxon>
        <taxon>Euteleostomi</taxon>
        <taxon>Amphibia</taxon>
        <taxon>Gymnophiona</taxon>
        <taxon>Geotrypetes</taxon>
    </lineage>
</organism>
<dbReference type="PANTHER" id="PTHR46888:SF1">
    <property type="entry name" value="RIBONUCLEASE H"/>
    <property type="match status" value="1"/>
</dbReference>
<dbReference type="SUPFAM" id="SSF50630">
    <property type="entry name" value="Acid proteases"/>
    <property type="match status" value="1"/>
</dbReference>
<dbReference type="Proteomes" id="UP000515159">
    <property type="component" value="Chromosome 5"/>
</dbReference>
<dbReference type="PANTHER" id="PTHR46888">
    <property type="entry name" value="ZINC KNUCKLE DOMAINCONTAINING PROTEIN-RELATED"/>
    <property type="match status" value="1"/>
</dbReference>
<keyword evidence="1" id="KW-0378">Hydrolase</keyword>
<proteinExistence type="predicted"/>
<evidence type="ECO:0000259" key="4">
    <source>
        <dbReference type="PROSITE" id="PS50158"/>
    </source>
</evidence>
<feature type="compositionally biased region" description="Polar residues" evidence="3">
    <location>
        <begin position="167"/>
        <end position="180"/>
    </location>
</feature>
<dbReference type="GeneID" id="117360584"/>
<dbReference type="InterPro" id="IPR001995">
    <property type="entry name" value="Peptidase_A2_cat"/>
</dbReference>
<dbReference type="PROSITE" id="PS50804">
    <property type="entry name" value="SCAN_BOX"/>
    <property type="match status" value="1"/>
</dbReference>
<dbReference type="Gene3D" id="4.10.60.10">
    <property type="entry name" value="Zinc finger, CCHC-type"/>
    <property type="match status" value="1"/>
</dbReference>
<evidence type="ECO:0000256" key="1">
    <source>
        <dbReference type="ARBA" id="ARBA00022801"/>
    </source>
</evidence>
<name>A0A6P8QPS7_GEOSA</name>
<feature type="domain" description="Peptidase A2" evidence="5">
    <location>
        <begin position="229"/>
        <end position="309"/>
    </location>
</feature>
<dbReference type="Gene3D" id="1.10.4020.10">
    <property type="entry name" value="DNA breaking-rejoining enzymes"/>
    <property type="match status" value="1"/>
</dbReference>
<dbReference type="AlphaFoldDB" id="A0A6P8QPS7"/>
<dbReference type="InterPro" id="IPR001878">
    <property type="entry name" value="Znf_CCHC"/>
</dbReference>
<keyword evidence="2" id="KW-0862">Zinc</keyword>
<keyword evidence="2" id="KW-0479">Metal-binding</keyword>
<dbReference type="InterPro" id="IPR018061">
    <property type="entry name" value="Retropepsins"/>
</dbReference>
<dbReference type="Gene3D" id="2.40.70.10">
    <property type="entry name" value="Acid Proteases"/>
    <property type="match status" value="1"/>
</dbReference>
<evidence type="ECO:0000313" key="8">
    <source>
        <dbReference type="RefSeq" id="XP_033800437.1"/>
    </source>
</evidence>
<dbReference type="PROSITE" id="PS50158">
    <property type="entry name" value="ZF_CCHC"/>
    <property type="match status" value="1"/>
</dbReference>
<dbReference type="PROSITE" id="PS50175">
    <property type="entry name" value="ASP_PROT_RETROV"/>
    <property type="match status" value="1"/>
</dbReference>
<evidence type="ECO:0000313" key="7">
    <source>
        <dbReference type="Proteomes" id="UP000515159"/>
    </source>
</evidence>
<dbReference type="GO" id="GO:0003676">
    <property type="term" value="F:nucleic acid binding"/>
    <property type="evidence" value="ECO:0007669"/>
    <property type="project" value="InterPro"/>
</dbReference>
<dbReference type="InterPro" id="IPR038269">
    <property type="entry name" value="SCAN_sf"/>
</dbReference>
<dbReference type="InterPro" id="IPR021109">
    <property type="entry name" value="Peptidase_aspartic_dom_sf"/>
</dbReference>
<keyword evidence="7" id="KW-1185">Reference proteome</keyword>
<dbReference type="GO" id="GO:0004190">
    <property type="term" value="F:aspartic-type endopeptidase activity"/>
    <property type="evidence" value="ECO:0007669"/>
    <property type="project" value="InterPro"/>
</dbReference>
<evidence type="ECO:0000256" key="3">
    <source>
        <dbReference type="SAM" id="MobiDB-lite"/>
    </source>
</evidence>
<gene>
    <name evidence="8" type="primary">LOC117360584</name>
</gene>
<accession>A0A6P8QPS7</accession>
<evidence type="ECO:0000259" key="5">
    <source>
        <dbReference type="PROSITE" id="PS50175"/>
    </source>
</evidence>
<evidence type="ECO:0000256" key="2">
    <source>
        <dbReference type="PROSITE-ProRule" id="PRU00047"/>
    </source>
</evidence>
<sequence>MAQEQWVFRLLPCLAGESLAAFQTLGPEQANNYPVVKAHILDYLGFTSEYYRQRFRATQMLHSERPKALLQRITKLAEKWLQPFLNDARALFTEIVKEQLLEAVPKNIRSWVKKQSCKTLGQVLEVAEAYLDSQELVGEGSHLAQVHSLRQSPAEVNKGWSKENPFKDSSSPTPKPNTQGNERKCYRCGRTGHMQKSCHERRDFVILQESKGPDTSRCRLPVWVAGKRIEALIDTEAEQSVISRLLWRQFETSPFRKGKISTVAIRCVHGDLKRYPLAKIAVRYDKKKYDLSVAILEVCPAPLILGRDWPGWKEAVKQTKTVWNKAQVKTQRHPKLVLGAQVNGGYANKKNRVKRRLSSSIGGPGW</sequence>
<dbReference type="Pfam" id="PF00077">
    <property type="entry name" value="RVP"/>
    <property type="match status" value="1"/>
</dbReference>
<dbReference type="KEGG" id="gsh:117360584"/>
<protein>
    <submittedName>
        <fullName evidence="8">Uncharacterized protein LOC117360584</fullName>
    </submittedName>
</protein>
<dbReference type="SUPFAM" id="SSF47353">
    <property type="entry name" value="Retrovirus capsid dimerization domain-like"/>
    <property type="match status" value="1"/>
</dbReference>
<feature type="domain" description="CCHC-type" evidence="4">
    <location>
        <begin position="183"/>
        <end position="198"/>
    </location>
</feature>
<reference evidence="8" key="1">
    <citation type="submission" date="2025-08" db="UniProtKB">
        <authorList>
            <consortium name="RefSeq"/>
        </authorList>
    </citation>
    <scope>IDENTIFICATION</scope>
</reference>
<dbReference type="GO" id="GO:0006508">
    <property type="term" value="P:proteolysis"/>
    <property type="evidence" value="ECO:0007669"/>
    <property type="project" value="InterPro"/>
</dbReference>
<dbReference type="OrthoDB" id="9907264at2759"/>
<feature type="region of interest" description="Disordered" evidence="3">
    <location>
        <begin position="148"/>
        <end position="183"/>
    </location>
</feature>
<dbReference type="SMART" id="SM00343">
    <property type="entry name" value="ZnF_C2HC"/>
    <property type="match status" value="1"/>
</dbReference>
<dbReference type="SUPFAM" id="SSF57756">
    <property type="entry name" value="Retrovirus zinc finger-like domains"/>
    <property type="match status" value="1"/>
</dbReference>
<dbReference type="Pfam" id="PF02023">
    <property type="entry name" value="SCAN"/>
    <property type="match status" value="1"/>
</dbReference>
<dbReference type="GO" id="GO:0008270">
    <property type="term" value="F:zinc ion binding"/>
    <property type="evidence" value="ECO:0007669"/>
    <property type="project" value="UniProtKB-KW"/>
</dbReference>
<evidence type="ECO:0000259" key="6">
    <source>
        <dbReference type="PROSITE" id="PS50804"/>
    </source>
</evidence>